<evidence type="ECO:0000256" key="2">
    <source>
        <dbReference type="SAM" id="MobiDB-lite"/>
    </source>
</evidence>
<dbReference type="GO" id="GO:0042578">
    <property type="term" value="F:phosphoric ester hydrolase activity"/>
    <property type="evidence" value="ECO:0007669"/>
    <property type="project" value="UniProtKB-ARBA"/>
</dbReference>
<dbReference type="GO" id="GO:0009395">
    <property type="term" value="P:phospholipid catabolic process"/>
    <property type="evidence" value="ECO:0007669"/>
    <property type="project" value="TreeGrafter"/>
</dbReference>
<dbReference type="PANTHER" id="PTHR31956:SF1">
    <property type="entry name" value="NON-SPECIFIC PHOSPHOLIPASE C1"/>
    <property type="match status" value="1"/>
</dbReference>
<evidence type="ECO:0000313" key="4">
    <source>
        <dbReference type="EMBL" id="KAJ3253906.1"/>
    </source>
</evidence>
<reference evidence="4" key="1">
    <citation type="submission" date="2020-05" db="EMBL/GenBank/DDBJ databases">
        <title>Phylogenomic resolution of chytrid fungi.</title>
        <authorList>
            <person name="Stajich J.E."/>
            <person name="Amses K."/>
            <person name="Simmons R."/>
            <person name="Seto K."/>
            <person name="Myers J."/>
            <person name="Bonds A."/>
            <person name="Quandt C.A."/>
            <person name="Barry K."/>
            <person name="Liu P."/>
            <person name="Grigoriev I."/>
            <person name="Longcore J.E."/>
            <person name="James T.Y."/>
        </authorList>
    </citation>
    <scope>NUCLEOTIDE SEQUENCE</scope>
    <source>
        <strain evidence="4">PLAUS21</strain>
    </source>
</reference>
<accession>A0AAD5UBR5</accession>
<dbReference type="Proteomes" id="UP001210925">
    <property type="component" value="Unassembled WGS sequence"/>
</dbReference>
<evidence type="ECO:0008006" key="6">
    <source>
        <dbReference type="Google" id="ProtNLM"/>
    </source>
</evidence>
<dbReference type="InterPro" id="IPR017850">
    <property type="entry name" value="Alkaline_phosphatase_core_sf"/>
</dbReference>
<dbReference type="InterPro" id="IPR007312">
    <property type="entry name" value="Phosphoesterase"/>
</dbReference>
<dbReference type="Pfam" id="PF04185">
    <property type="entry name" value="Phosphoesterase"/>
    <property type="match status" value="1"/>
</dbReference>
<feature type="chain" id="PRO_5042133393" description="Phospholipase C" evidence="3">
    <location>
        <begin position="25"/>
        <end position="462"/>
    </location>
</feature>
<feature type="signal peptide" evidence="3">
    <location>
        <begin position="1"/>
        <end position="24"/>
    </location>
</feature>
<proteinExistence type="predicted"/>
<name>A0AAD5UBR5_9FUNG</name>
<keyword evidence="1" id="KW-0378">Hydrolase</keyword>
<evidence type="ECO:0000256" key="3">
    <source>
        <dbReference type="SAM" id="SignalP"/>
    </source>
</evidence>
<evidence type="ECO:0000256" key="1">
    <source>
        <dbReference type="ARBA" id="ARBA00022801"/>
    </source>
</evidence>
<evidence type="ECO:0000313" key="5">
    <source>
        <dbReference type="Proteomes" id="UP001210925"/>
    </source>
</evidence>
<protein>
    <recommendedName>
        <fullName evidence="6">Phospholipase C</fullName>
    </recommendedName>
</protein>
<sequence>MLDLSKRAAYVLLMLLIILSTLLAVALVTRTNNDSSAVNTSVQPTGTFASSGSARPTTIPSPNVPLVIKLNDTDPVSDKIKHVMVLMLENRSFDSFFGSLKSNGWPHVNGLTGEESNVLADGTMGKVRSVTSVVEHHDPIDSVTVQIYGKKGSVQGQTPDMSGFALDDLTLVSRQTTIEDAFGVTFGYHTQTTIPVAYSIANDFSIIDDYHSSVPGPTFPNRHFLHCATALGLTDNTELPGGLDCETIYGKLNEKGISWRVYSSDAHPTVFRYKQFGQPLFAANVFNFDEFLKDAKLGNFAQFTYLDPNEFNADYHPPFNTKGGEAYLKQVYDAIRNSPAWNDTLLLITFDEHGGFYDHVPPPTNVPIPDNSKVYPPSGDFAFERLGVRVPAILVSPWIPQGRVFRSGSDTRHFEHSSIAATLKKFYNWDGFLTKRDAWAMSFHSSINYLDTPRTDCISNAG</sequence>
<dbReference type="EMBL" id="JADGKB010000097">
    <property type="protein sequence ID" value="KAJ3253906.1"/>
    <property type="molecule type" value="Genomic_DNA"/>
</dbReference>
<comment type="caution">
    <text evidence="4">The sequence shown here is derived from an EMBL/GenBank/DDBJ whole genome shotgun (WGS) entry which is preliminary data.</text>
</comment>
<gene>
    <name evidence="4" type="ORF">HK103_007640</name>
</gene>
<dbReference type="AlphaFoldDB" id="A0AAD5UBR5"/>
<keyword evidence="3" id="KW-0732">Signal</keyword>
<keyword evidence="5" id="KW-1185">Reference proteome</keyword>
<organism evidence="4 5">
    <name type="scientific">Boothiomyces macroporosus</name>
    <dbReference type="NCBI Taxonomy" id="261099"/>
    <lineage>
        <taxon>Eukaryota</taxon>
        <taxon>Fungi</taxon>
        <taxon>Fungi incertae sedis</taxon>
        <taxon>Chytridiomycota</taxon>
        <taxon>Chytridiomycota incertae sedis</taxon>
        <taxon>Chytridiomycetes</taxon>
        <taxon>Rhizophydiales</taxon>
        <taxon>Terramycetaceae</taxon>
        <taxon>Boothiomyces</taxon>
    </lineage>
</organism>
<dbReference type="PANTHER" id="PTHR31956">
    <property type="entry name" value="NON-SPECIFIC PHOSPHOLIPASE C4-RELATED"/>
    <property type="match status" value="1"/>
</dbReference>
<feature type="region of interest" description="Disordered" evidence="2">
    <location>
        <begin position="35"/>
        <end position="56"/>
    </location>
</feature>
<dbReference type="Gene3D" id="3.40.720.10">
    <property type="entry name" value="Alkaline Phosphatase, subunit A"/>
    <property type="match status" value="2"/>
</dbReference>